<gene>
    <name evidence="1" type="ORF">LY16_03502</name>
</gene>
<reference evidence="1 2" key="1">
    <citation type="submission" date="2019-07" db="EMBL/GenBank/DDBJ databases">
        <title>Genomic Encyclopedia of Type Strains, Phase I: the one thousand microbial genomes (KMG-I) project.</title>
        <authorList>
            <person name="Kyrpides N."/>
        </authorList>
    </citation>
    <scope>NUCLEOTIDE SEQUENCE [LARGE SCALE GENOMIC DNA]</scope>
    <source>
        <strain evidence="1 2">DSM 17909</strain>
    </source>
</reference>
<dbReference type="Proteomes" id="UP000324170">
    <property type="component" value="Unassembled WGS sequence"/>
</dbReference>
<protein>
    <submittedName>
        <fullName evidence="1">Uncharacterized protein</fullName>
    </submittedName>
</protein>
<keyword evidence="2" id="KW-1185">Reference proteome</keyword>
<comment type="caution">
    <text evidence="1">The sequence shown here is derived from an EMBL/GenBank/DDBJ whole genome shotgun (WGS) entry which is preliminary data.</text>
</comment>
<dbReference type="Pfam" id="PF19703">
    <property type="entry name" value="DUF6201"/>
    <property type="match status" value="1"/>
</dbReference>
<name>A0ABY3NM24_9GAMM</name>
<proteinExistence type="predicted"/>
<accession>A0ABY3NM24</accession>
<dbReference type="EMBL" id="VNHN01000100">
    <property type="protein sequence ID" value="TYO95737.1"/>
    <property type="molecule type" value="Genomic_DNA"/>
</dbReference>
<dbReference type="InterPro" id="IPR045681">
    <property type="entry name" value="DUF6201"/>
</dbReference>
<evidence type="ECO:0000313" key="2">
    <source>
        <dbReference type="Proteomes" id="UP000324170"/>
    </source>
</evidence>
<sequence>MKMIKFIKYGLFAIFFLWWFFLSHVTFLPSFLERMERSEDNYHVVFYDTLPINPIGLYYFLTKPAPYFAVLYKDNKYIGQSYPYYMVSDAIMIGDNYGFPHGKLNYFYILCCDEYDIPVKDEDKKWWSQILQYFHL</sequence>
<dbReference type="RefSeq" id="WP_045972417.1">
    <property type="nucleotide sequence ID" value="NZ_CAWMED010000001.1"/>
</dbReference>
<evidence type="ECO:0000313" key="1">
    <source>
        <dbReference type="EMBL" id="TYO95737.1"/>
    </source>
</evidence>
<organism evidence="1 2">
    <name type="scientific">Xenorhabdus doucetiae</name>
    <dbReference type="NCBI Taxonomy" id="351671"/>
    <lineage>
        <taxon>Bacteria</taxon>
        <taxon>Pseudomonadati</taxon>
        <taxon>Pseudomonadota</taxon>
        <taxon>Gammaproteobacteria</taxon>
        <taxon>Enterobacterales</taxon>
        <taxon>Morganellaceae</taxon>
        <taxon>Xenorhabdus</taxon>
    </lineage>
</organism>